<evidence type="ECO:0000313" key="1">
    <source>
        <dbReference type="EMBL" id="AFO52164.1"/>
    </source>
</evidence>
<dbReference type="Proteomes" id="UP000006502">
    <property type="component" value="Chromosome"/>
</dbReference>
<evidence type="ECO:0000313" key="2">
    <source>
        <dbReference type="Proteomes" id="UP000006502"/>
    </source>
</evidence>
<dbReference type="KEGG" id="mhl:MHLP_02920"/>
<dbReference type="HOGENOM" id="CLU_081510_0_0_14"/>
<dbReference type="PATRIC" id="fig|1212765.3.peg.658"/>
<keyword evidence="2" id="KW-1185">Reference proteome</keyword>
<dbReference type="AlphaFoldDB" id="I7CJW1"/>
<sequence>MLEQKARQTIDKKLIESGWLIQDFYDFNPSAALGVAVREHVTDSGPVDYSLFIKCRLCGLIEAKKDDWGEKITEVEDQTRRYANSVFKNVDPIVCTVRFVYEATGQITQFTDYQDQICRSRRVYTFHRPKTLEKWIREGETIRNHLRNLPILEKQNLRDCQF</sequence>
<accession>I7CJW1</accession>
<proteinExistence type="predicted"/>
<gene>
    <name evidence="1" type="ordered locus">MHLP_02920</name>
</gene>
<reference evidence="1 2" key="1">
    <citation type="journal article" date="2012" name="J. Bacteriol.">
        <title>Genome Sequence of "Candidatus Mycoplasma haemolamae" Strain Purdue, a Red Blood Cell Pathogen of Alpacas (Vicugna pacos) and Llamas (Lama glama).</title>
        <authorList>
            <person name="Guimaraes A.M."/>
            <person name="Toth B."/>
            <person name="Santos A.P."/>
            <person name="do Nascimento N.C."/>
            <person name="Kritchevsky J.E."/>
            <person name="Messick J.B."/>
        </authorList>
    </citation>
    <scope>NUCLEOTIDE SEQUENCE [LARGE SCALE GENOMIC DNA]</scope>
    <source>
        <strain evidence="1 2">Purdue</strain>
    </source>
</reference>
<organism evidence="1 2">
    <name type="scientific">Mycoplasma haematolamae (strain Purdue)</name>
    <dbReference type="NCBI Taxonomy" id="1212765"/>
    <lineage>
        <taxon>Bacteria</taxon>
        <taxon>Bacillati</taxon>
        <taxon>Mycoplasmatota</taxon>
        <taxon>Mollicutes</taxon>
        <taxon>Mycoplasmataceae</taxon>
        <taxon>Mycoplasma</taxon>
    </lineage>
</organism>
<protein>
    <submittedName>
        <fullName evidence="1">Type III restriction enzyme, res subunit</fullName>
    </submittedName>
</protein>
<dbReference type="STRING" id="1212765.MHLP_02920"/>
<dbReference type="EMBL" id="CP003731">
    <property type="protein sequence ID" value="AFO52164.1"/>
    <property type="molecule type" value="Genomic_DNA"/>
</dbReference>
<dbReference type="Gene3D" id="3.90.1570.30">
    <property type="match status" value="1"/>
</dbReference>
<name>I7CJW1_MYCHA</name>
<reference evidence="2" key="2">
    <citation type="submission" date="2012-07" db="EMBL/GenBank/DDBJ databases">
        <title>Complete genome sequence of 'Candidatus Mycoplasma haemolamae'.</title>
        <authorList>
            <person name="Guimaraes A.M.S."/>
            <person name="Toth B."/>
            <person name="Santos A.P."/>
            <person name="Nascimento N.C."/>
            <person name="Sojka J.E."/>
            <person name="Messick J.B."/>
        </authorList>
    </citation>
    <scope>NUCLEOTIDE SEQUENCE [LARGE SCALE GENOMIC DNA]</scope>
    <source>
        <strain evidence="2">Purdue</strain>
    </source>
</reference>